<evidence type="ECO:0000313" key="2">
    <source>
        <dbReference type="EMBL" id="KRX27582.1"/>
    </source>
</evidence>
<dbReference type="EMBL" id="JYDL01000003">
    <property type="protein sequence ID" value="KRX27582.1"/>
    <property type="molecule type" value="Genomic_DNA"/>
</dbReference>
<keyword evidence="1" id="KW-1133">Transmembrane helix</keyword>
<keyword evidence="1" id="KW-0472">Membrane</keyword>
<dbReference type="OrthoDB" id="10575444at2759"/>
<dbReference type="AlphaFoldDB" id="A0A0V0SLA9"/>
<gene>
    <name evidence="2" type="ORF">T07_6741</name>
</gene>
<sequence length="119" mass="13774">MSSLEKDINRMFFTNDENTVTYFPVYQCTIALVLNVMINLLSDNVCSIRSSVSEVAAIRRSISMHLTFYFEITTVCRAMIRSVQNLILIHHQYCRKILRVLYKASVLNSKCIAMTVVHY</sequence>
<organism evidence="2 3">
    <name type="scientific">Trichinella nelsoni</name>
    <dbReference type="NCBI Taxonomy" id="6336"/>
    <lineage>
        <taxon>Eukaryota</taxon>
        <taxon>Metazoa</taxon>
        <taxon>Ecdysozoa</taxon>
        <taxon>Nematoda</taxon>
        <taxon>Enoplea</taxon>
        <taxon>Dorylaimia</taxon>
        <taxon>Trichinellida</taxon>
        <taxon>Trichinellidae</taxon>
        <taxon>Trichinella</taxon>
    </lineage>
</organism>
<reference evidence="2 3" key="1">
    <citation type="submission" date="2015-01" db="EMBL/GenBank/DDBJ databases">
        <title>Evolution of Trichinella species and genotypes.</title>
        <authorList>
            <person name="Korhonen P.K."/>
            <person name="Edoardo P."/>
            <person name="Giuseppe L.R."/>
            <person name="Gasser R.B."/>
        </authorList>
    </citation>
    <scope>NUCLEOTIDE SEQUENCE [LARGE SCALE GENOMIC DNA]</scope>
    <source>
        <strain evidence="2">ISS37</strain>
    </source>
</reference>
<evidence type="ECO:0000256" key="1">
    <source>
        <dbReference type="SAM" id="Phobius"/>
    </source>
</evidence>
<keyword evidence="3" id="KW-1185">Reference proteome</keyword>
<proteinExistence type="predicted"/>
<comment type="caution">
    <text evidence="2">The sequence shown here is derived from an EMBL/GenBank/DDBJ whole genome shotgun (WGS) entry which is preliminary data.</text>
</comment>
<evidence type="ECO:0000313" key="3">
    <source>
        <dbReference type="Proteomes" id="UP000054630"/>
    </source>
</evidence>
<dbReference type="Proteomes" id="UP000054630">
    <property type="component" value="Unassembled WGS sequence"/>
</dbReference>
<feature type="transmembrane region" description="Helical" evidence="1">
    <location>
        <begin position="20"/>
        <end position="41"/>
    </location>
</feature>
<keyword evidence="1" id="KW-0812">Transmembrane</keyword>
<accession>A0A0V0SLA9</accession>
<name>A0A0V0SLA9_9BILA</name>
<protein>
    <submittedName>
        <fullName evidence="2">Uncharacterized protein</fullName>
    </submittedName>
</protein>